<dbReference type="InterPro" id="IPR029046">
    <property type="entry name" value="LolA/LolB/LppX"/>
</dbReference>
<comment type="subcellular location">
    <subcellularLocation>
        <location evidence="1">Cell outer membrane</location>
    </subcellularLocation>
</comment>
<keyword evidence="3" id="KW-0813">Transport</keyword>
<dbReference type="Gene3D" id="2.50.20.10">
    <property type="entry name" value="Lipoprotein localisation LolA/LolB/LppX"/>
    <property type="match status" value="1"/>
</dbReference>
<comment type="caution">
    <text evidence="7">The sequence shown here is derived from an EMBL/GenBank/DDBJ whole genome shotgun (WGS) entry which is preliminary data.</text>
</comment>
<reference evidence="7" key="1">
    <citation type="journal article" date="2012" name="PLoS ONE">
        <title>Gene sets for utilization of primary and secondary nutrition supplies in the distal gut of endangered iberian lynx.</title>
        <authorList>
            <person name="Alcaide M."/>
            <person name="Messina E."/>
            <person name="Richter M."/>
            <person name="Bargiela R."/>
            <person name="Peplies J."/>
            <person name="Huws S.A."/>
            <person name="Newbold C.J."/>
            <person name="Golyshin P.N."/>
            <person name="Simon M.A."/>
            <person name="Lopez G."/>
            <person name="Yakimov M.M."/>
            <person name="Ferrer M."/>
        </authorList>
    </citation>
    <scope>NUCLEOTIDE SEQUENCE</scope>
</reference>
<sequence>MSLLSAWGISGCTTITEPDVRFSVLGRFTLRVISQQGKRENISGKFLFQRTNWLVKLDLLSPLNSVLGRIEITNEKASFFKDLNEEPITAPDAETLMMDSLGFSMPVAAIEEWATCPETPKGYGWAVRVLKRKNGRPKTLLAEKLFSQSKIHLMLVFDEVFP</sequence>
<keyword evidence="4" id="KW-0653">Protein transport</keyword>
<keyword evidence="5" id="KW-0472">Membrane</keyword>
<gene>
    <name evidence="7" type="ORF">EVA_06812</name>
</gene>
<comment type="subunit">
    <text evidence="2">Monomer.</text>
</comment>
<keyword evidence="6" id="KW-0143">Chaperone</keyword>
<evidence type="ECO:0000256" key="2">
    <source>
        <dbReference type="ARBA" id="ARBA00011245"/>
    </source>
</evidence>
<evidence type="ECO:0000256" key="3">
    <source>
        <dbReference type="ARBA" id="ARBA00022448"/>
    </source>
</evidence>
<protein>
    <submittedName>
        <fullName evidence="7">Outer membrane lipoprotein LolB</fullName>
    </submittedName>
</protein>
<name>J9GWR5_9ZZZZ</name>
<keyword evidence="7" id="KW-0449">Lipoprotein</keyword>
<evidence type="ECO:0000256" key="5">
    <source>
        <dbReference type="ARBA" id="ARBA00023136"/>
    </source>
</evidence>
<evidence type="ECO:0000256" key="1">
    <source>
        <dbReference type="ARBA" id="ARBA00004442"/>
    </source>
</evidence>
<dbReference type="AlphaFoldDB" id="J9GWR5"/>
<evidence type="ECO:0000256" key="4">
    <source>
        <dbReference type="ARBA" id="ARBA00022927"/>
    </source>
</evidence>
<dbReference type="Pfam" id="PF03550">
    <property type="entry name" value="LolB"/>
    <property type="match status" value="1"/>
</dbReference>
<proteinExistence type="predicted"/>
<dbReference type="InterPro" id="IPR004565">
    <property type="entry name" value="OM_lipoprot_LolB"/>
</dbReference>
<accession>J9GWR5</accession>
<organism evidence="7">
    <name type="scientific">gut metagenome</name>
    <dbReference type="NCBI Taxonomy" id="749906"/>
    <lineage>
        <taxon>unclassified sequences</taxon>
        <taxon>metagenomes</taxon>
        <taxon>organismal metagenomes</taxon>
    </lineage>
</organism>
<dbReference type="EMBL" id="AMCI01001588">
    <property type="protein sequence ID" value="EJX05080.1"/>
    <property type="molecule type" value="Genomic_DNA"/>
</dbReference>
<dbReference type="GO" id="GO:0015031">
    <property type="term" value="P:protein transport"/>
    <property type="evidence" value="ECO:0007669"/>
    <property type="project" value="UniProtKB-KW"/>
</dbReference>
<evidence type="ECO:0000256" key="6">
    <source>
        <dbReference type="ARBA" id="ARBA00023186"/>
    </source>
</evidence>
<dbReference type="SUPFAM" id="SSF89392">
    <property type="entry name" value="Prokaryotic lipoproteins and lipoprotein localization factors"/>
    <property type="match status" value="1"/>
</dbReference>
<evidence type="ECO:0000313" key="7">
    <source>
        <dbReference type="EMBL" id="EJX05080.1"/>
    </source>
</evidence>
<dbReference type="GO" id="GO:0009279">
    <property type="term" value="C:cell outer membrane"/>
    <property type="evidence" value="ECO:0007669"/>
    <property type="project" value="UniProtKB-SubCell"/>
</dbReference>